<sequence>MADSEICKSANYEECVLKDVNTMTCSDNNDVKSARKSDTFFLYFTIFTGSLPWFVGGMSIVWASPALTKLQLNDTEVNPIERPIKPTEVSALLVSQAVGGIIGTLLLPKLADICGRKRSIQILSFVMILSTSGLAFSTYIELIVFCAAITVVAFCGIWGICPIYITEICEDHNRAKFSCFIAASIPMGELFCYIIGPSLSYKLYTMVMTLPLLLHLALSLFLPESPIFSLTKNKKTDCLIALRKLRSNKSNEEINTDFENMCNNLTKINNTKGLGVRQLLSIREGRIGLLLSLLPICVQNLCGVPLLMPLMAPIFNKSGSNLSGNIIAMYVGLVKIITFITASMVVEKLGRKPLLITSSIGTEICMIVLGIFFYLKHINSSFVLQFQWVPLASILLYFIFYGFGLGPVPYSMISELFPSNLRSAASIIVLTAVGILIAVYLAVFLTLAEAIGIHWCMEMFATMSFIGTVLFYMILPETKGKSTEEIQDIVKNLKIFKKRK</sequence>
<dbReference type="InterPro" id="IPR050549">
    <property type="entry name" value="MFS_Trehalose_Transporter"/>
</dbReference>
<dbReference type="PANTHER" id="PTHR48021">
    <property type="match status" value="1"/>
</dbReference>
<keyword evidence="7 8" id="KW-0472">Membrane</keyword>
<comment type="subcellular location">
    <subcellularLocation>
        <location evidence="1">Cell membrane</location>
        <topology evidence="1">Multi-pass membrane protein</topology>
    </subcellularLocation>
</comment>
<feature type="transmembrane region" description="Helical" evidence="8">
    <location>
        <begin position="177"/>
        <end position="196"/>
    </location>
</feature>
<feature type="transmembrane region" description="Helical" evidence="8">
    <location>
        <begin position="119"/>
        <end position="136"/>
    </location>
</feature>
<dbReference type="Pfam" id="PF00083">
    <property type="entry name" value="Sugar_tr"/>
    <property type="match status" value="1"/>
</dbReference>
<dbReference type="AlphaFoldDB" id="A0A6P7FRT0"/>
<feature type="transmembrane region" description="Helical" evidence="8">
    <location>
        <begin position="202"/>
        <end position="222"/>
    </location>
</feature>
<dbReference type="PROSITE" id="PS00216">
    <property type="entry name" value="SUGAR_TRANSPORT_1"/>
    <property type="match status" value="1"/>
</dbReference>
<feature type="transmembrane region" description="Helical" evidence="8">
    <location>
        <begin position="142"/>
        <end position="165"/>
    </location>
</feature>
<dbReference type="InterPro" id="IPR020846">
    <property type="entry name" value="MFS_dom"/>
</dbReference>
<dbReference type="SUPFAM" id="SSF103473">
    <property type="entry name" value="MFS general substrate transporter"/>
    <property type="match status" value="1"/>
</dbReference>
<feature type="transmembrane region" description="Helical" evidence="8">
    <location>
        <begin position="287"/>
        <end position="307"/>
    </location>
</feature>
<evidence type="ECO:0000259" key="9">
    <source>
        <dbReference type="PROSITE" id="PS50850"/>
    </source>
</evidence>
<evidence type="ECO:0000256" key="3">
    <source>
        <dbReference type="ARBA" id="ARBA00022475"/>
    </source>
</evidence>
<dbReference type="GO" id="GO:0022857">
    <property type="term" value="F:transmembrane transporter activity"/>
    <property type="evidence" value="ECO:0007669"/>
    <property type="project" value="InterPro"/>
</dbReference>
<evidence type="ECO:0000256" key="8">
    <source>
        <dbReference type="SAM" id="Phobius"/>
    </source>
</evidence>
<feature type="transmembrane region" description="Helical" evidence="8">
    <location>
        <begin position="40"/>
        <end position="63"/>
    </location>
</feature>
<dbReference type="InterPro" id="IPR036259">
    <property type="entry name" value="MFS_trans_sf"/>
</dbReference>
<dbReference type="InterPro" id="IPR005829">
    <property type="entry name" value="Sugar_transporter_CS"/>
</dbReference>
<proteinExistence type="predicted"/>
<feature type="transmembrane region" description="Helical" evidence="8">
    <location>
        <begin position="451"/>
        <end position="475"/>
    </location>
</feature>
<dbReference type="InParanoid" id="A0A6P7FRT0"/>
<keyword evidence="6 8" id="KW-1133">Transmembrane helix</keyword>
<feature type="transmembrane region" description="Helical" evidence="8">
    <location>
        <begin position="327"/>
        <end position="346"/>
    </location>
</feature>
<feature type="transmembrane region" description="Helical" evidence="8">
    <location>
        <begin position="353"/>
        <end position="374"/>
    </location>
</feature>
<evidence type="ECO:0000256" key="5">
    <source>
        <dbReference type="ARBA" id="ARBA00022692"/>
    </source>
</evidence>
<feature type="domain" description="Major facilitator superfamily (MFS) profile" evidence="9">
    <location>
        <begin position="45"/>
        <end position="479"/>
    </location>
</feature>
<feature type="transmembrane region" description="Helical" evidence="8">
    <location>
        <begin position="89"/>
        <end position="107"/>
    </location>
</feature>
<evidence type="ECO:0000256" key="2">
    <source>
        <dbReference type="ARBA" id="ARBA00022448"/>
    </source>
</evidence>
<feature type="transmembrane region" description="Helical" evidence="8">
    <location>
        <begin position="394"/>
        <end position="413"/>
    </location>
</feature>
<evidence type="ECO:0000256" key="4">
    <source>
        <dbReference type="ARBA" id="ARBA00022597"/>
    </source>
</evidence>
<accession>A0A6P7FRT0</accession>
<keyword evidence="3" id="KW-1003">Cell membrane</keyword>
<evidence type="ECO:0000256" key="7">
    <source>
        <dbReference type="ARBA" id="ARBA00023136"/>
    </source>
</evidence>
<gene>
    <name evidence="10" type="primary">LOC114332000</name>
</gene>
<dbReference type="RefSeq" id="XP_028137492.1">
    <property type="nucleotide sequence ID" value="XM_028281691.1"/>
</dbReference>
<evidence type="ECO:0000313" key="10">
    <source>
        <dbReference type="RefSeq" id="XP_028137492.1"/>
    </source>
</evidence>
<organism evidence="10">
    <name type="scientific">Diabrotica virgifera virgifera</name>
    <name type="common">western corn rootworm</name>
    <dbReference type="NCBI Taxonomy" id="50390"/>
    <lineage>
        <taxon>Eukaryota</taxon>
        <taxon>Metazoa</taxon>
        <taxon>Ecdysozoa</taxon>
        <taxon>Arthropoda</taxon>
        <taxon>Hexapoda</taxon>
        <taxon>Insecta</taxon>
        <taxon>Pterygota</taxon>
        <taxon>Neoptera</taxon>
        <taxon>Endopterygota</taxon>
        <taxon>Coleoptera</taxon>
        <taxon>Polyphaga</taxon>
        <taxon>Cucujiformia</taxon>
        <taxon>Chrysomeloidea</taxon>
        <taxon>Chrysomelidae</taxon>
        <taxon>Galerucinae</taxon>
        <taxon>Diabroticina</taxon>
        <taxon>Diabroticites</taxon>
        <taxon>Diabrotica</taxon>
    </lineage>
</organism>
<dbReference type="PANTHER" id="PTHR48021:SF47">
    <property type="entry name" value="GH17672P"/>
    <property type="match status" value="1"/>
</dbReference>
<keyword evidence="5 8" id="KW-0812">Transmembrane</keyword>
<dbReference type="InterPro" id="IPR005828">
    <property type="entry name" value="MFS_sugar_transport-like"/>
</dbReference>
<protein>
    <submittedName>
        <fullName evidence="10">Facilitated trehalose transporter Tret1-like</fullName>
    </submittedName>
</protein>
<dbReference type="FunFam" id="1.20.1250.20:FF:000218">
    <property type="entry name" value="facilitated trehalose transporter Tret1"/>
    <property type="match status" value="1"/>
</dbReference>
<keyword evidence="2" id="KW-0813">Transport</keyword>
<dbReference type="GO" id="GO:0005886">
    <property type="term" value="C:plasma membrane"/>
    <property type="evidence" value="ECO:0007669"/>
    <property type="project" value="UniProtKB-SubCell"/>
</dbReference>
<keyword evidence="4" id="KW-0762">Sugar transport</keyword>
<feature type="transmembrane region" description="Helical" evidence="8">
    <location>
        <begin position="425"/>
        <end position="445"/>
    </location>
</feature>
<dbReference type="Gene3D" id="1.20.1250.20">
    <property type="entry name" value="MFS general substrate transporter like domains"/>
    <property type="match status" value="1"/>
</dbReference>
<evidence type="ECO:0000256" key="1">
    <source>
        <dbReference type="ARBA" id="ARBA00004651"/>
    </source>
</evidence>
<reference evidence="10" key="1">
    <citation type="submission" date="2025-08" db="UniProtKB">
        <authorList>
            <consortium name="RefSeq"/>
        </authorList>
    </citation>
    <scope>IDENTIFICATION</scope>
    <source>
        <tissue evidence="10">Whole insect</tissue>
    </source>
</reference>
<dbReference type="PROSITE" id="PS50850">
    <property type="entry name" value="MFS"/>
    <property type="match status" value="1"/>
</dbReference>
<evidence type="ECO:0000256" key="6">
    <source>
        <dbReference type="ARBA" id="ARBA00022989"/>
    </source>
</evidence>
<name>A0A6P7FRT0_DIAVI</name>